<organism evidence="1 2">
    <name type="scientific">Brucella pseudogrignonensis</name>
    <dbReference type="NCBI Taxonomy" id="419475"/>
    <lineage>
        <taxon>Bacteria</taxon>
        <taxon>Pseudomonadati</taxon>
        <taxon>Pseudomonadota</taxon>
        <taxon>Alphaproteobacteria</taxon>
        <taxon>Hyphomicrobiales</taxon>
        <taxon>Brucellaceae</taxon>
        <taxon>Brucella/Ochrobactrum group</taxon>
        <taxon>Brucella</taxon>
    </lineage>
</organism>
<keyword evidence="2" id="KW-1185">Reference proteome</keyword>
<dbReference type="Proteomes" id="UP000216188">
    <property type="component" value="Unassembled WGS sequence"/>
</dbReference>
<proteinExistence type="predicted"/>
<dbReference type="AlphaFoldDB" id="A0A256GNW7"/>
<reference evidence="1 2" key="1">
    <citation type="submission" date="2017-07" db="EMBL/GenBank/DDBJ databases">
        <title>Phylogenetic study on the rhizospheric bacterium Ochrobactrum sp. A44.</title>
        <authorList>
            <person name="Krzyzanowska D.M."/>
            <person name="Ossowicki A."/>
            <person name="Rajewska M."/>
            <person name="Maciag T."/>
            <person name="Kaczynski Z."/>
            <person name="Czerwicka M."/>
            <person name="Jafra S."/>
        </authorList>
    </citation>
    <scope>NUCLEOTIDE SEQUENCE [LARGE SCALE GENOMIC DNA]</scope>
    <source>
        <strain evidence="1 2">CCUG 30717</strain>
    </source>
</reference>
<accession>A0A256GNW7</accession>
<dbReference type="EMBL" id="NNRM01000016">
    <property type="protein sequence ID" value="OYR28261.1"/>
    <property type="molecule type" value="Genomic_DNA"/>
</dbReference>
<evidence type="ECO:0000313" key="1">
    <source>
        <dbReference type="EMBL" id="OYR28261.1"/>
    </source>
</evidence>
<gene>
    <name evidence="1" type="ORF">CEV34_1339</name>
</gene>
<comment type="caution">
    <text evidence="1">The sequence shown here is derived from an EMBL/GenBank/DDBJ whole genome shotgun (WGS) entry which is preliminary data.</text>
</comment>
<name>A0A256GNW7_9HYPH</name>
<evidence type="ECO:0000313" key="2">
    <source>
        <dbReference type="Proteomes" id="UP000216188"/>
    </source>
</evidence>
<sequence length="54" mass="5946">MGMPEKSGRSGTPSIGLKMSGFPELARQYTIAANESISALRNRYFPPMRPRCVS</sequence>
<protein>
    <submittedName>
        <fullName evidence="1">Uncharacterized protein</fullName>
    </submittedName>
</protein>